<dbReference type="Pfam" id="PF09783">
    <property type="entry name" value="Vac_ImportDeg"/>
    <property type="match status" value="1"/>
</dbReference>
<comment type="similarity">
    <text evidence="5">Belongs to the GID4/VID24 family.</text>
</comment>
<evidence type="ECO:0000256" key="1">
    <source>
        <dbReference type="ARBA" id="ARBA00004141"/>
    </source>
</evidence>
<keyword evidence="2 7" id="KW-0812">Transmembrane</keyword>
<evidence type="ECO:0000313" key="8">
    <source>
        <dbReference type="EMBL" id="KRX26037.1"/>
    </source>
</evidence>
<dbReference type="AlphaFoldDB" id="A0A0V0SI72"/>
<sequence length="592" mass="67678">MQSILSLDELPPEPDKSDALPLPVSKVSDGISRNFLYNGSRFNGCQKSKGNSYDVEVIIQHCNLEEEYLCGYLMIKGLTDDYPHLTTFFHGEIIGEKHPFLTRKWDADEEIDRKHWSKFFAFNKYKKMFNSDNFDCLALKQDNHVFMRWKEQFLIPDYQVRDIHGASFAGFYYIALNLLNGVIEGYYYHKNSEWFQSLNLKYVPELTTSVYEFQKSNQFAHSVGKCFSPVAFDELGEKKQPVNRAEELHFSQYEWEKKIGKVVVVCINLANVDGKQKPVNGWMDDFDETEDAMGLRDLNAKRWEKSLIARTQSNSSIVDTLVHMKCTKQAIAAFNFSLLTVIVTFLILSLGLDYWVYTIEPRTVNITDDFGDYMEFLQIYHLGYWRICRESFMDADENMTKVQLEYMSHDTSSKYSCLFVMGVANADVLISFGVTSGAIANRMLLMLALHFIALLLTFVGFGFTINGYLKSNKQSIFAAVIHIAAGICISVCIMQFVCVVEDEMSARVKPTAEGEPSKYKSYYGISFFLIATCFVLLQISTLAELKIFLLPYSSTNDTLVIVPGLKRRLMTSIRQPAPLFYIPQDVDSTGAI</sequence>
<dbReference type="Gene3D" id="1.20.140.150">
    <property type="match status" value="1"/>
</dbReference>
<dbReference type="PANTHER" id="PTHR14534">
    <property type="entry name" value="VACUOLAR IMPORT AND DEGRADATION PROTEIN 24"/>
    <property type="match status" value="1"/>
</dbReference>
<evidence type="ECO:0000256" key="5">
    <source>
        <dbReference type="ARBA" id="ARBA00061469"/>
    </source>
</evidence>
<dbReference type="InterPro" id="IPR004031">
    <property type="entry name" value="PMP22/EMP/MP20/Claudin"/>
</dbReference>
<evidence type="ECO:0000256" key="4">
    <source>
        <dbReference type="ARBA" id="ARBA00023136"/>
    </source>
</evidence>
<evidence type="ECO:0000313" key="9">
    <source>
        <dbReference type="Proteomes" id="UP000054630"/>
    </source>
</evidence>
<feature type="region of interest" description="Disordered" evidence="6">
    <location>
        <begin position="1"/>
        <end position="21"/>
    </location>
</feature>
<dbReference type="GO" id="GO:0045721">
    <property type="term" value="P:negative regulation of gluconeogenesis"/>
    <property type="evidence" value="ECO:0007669"/>
    <property type="project" value="TreeGrafter"/>
</dbReference>
<feature type="transmembrane region" description="Helical" evidence="7">
    <location>
        <begin position="418"/>
        <end position="440"/>
    </location>
</feature>
<dbReference type="GO" id="GO:0007039">
    <property type="term" value="P:protein catabolic process in the vacuole"/>
    <property type="evidence" value="ECO:0007669"/>
    <property type="project" value="TreeGrafter"/>
</dbReference>
<proteinExistence type="inferred from homology"/>
<protein>
    <submittedName>
        <fullName evidence="8">Glucose-induced degradation protein 4-like protein</fullName>
    </submittedName>
</protein>
<evidence type="ECO:0000256" key="6">
    <source>
        <dbReference type="SAM" id="MobiDB-lite"/>
    </source>
</evidence>
<evidence type="ECO:0000256" key="3">
    <source>
        <dbReference type="ARBA" id="ARBA00022989"/>
    </source>
</evidence>
<organism evidence="8 9">
    <name type="scientific">Trichinella nelsoni</name>
    <dbReference type="NCBI Taxonomy" id="6336"/>
    <lineage>
        <taxon>Eukaryota</taxon>
        <taxon>Metazoa</taxon>
        <taxon>Ecdysozoa</taxon>
        <taxon>Nematoda</taxon>
        <taxon>Enoplea</taxon>
        <taxon>Dorylaimia</taxon>
        <taxon>Trichinellida</taxon>
        <taxon>Trichinellidae</taxon>
        <taxon>Trichinella</taxon>
    </lineage>
</organism>
<evidence type="ECO:0000256" key="2">
    <source>
        <dbReference type="ARBA" id="ARBA00022692"/>
    </source>
</evidence>
<keyword evidence="3 7" id="KW-1133">Transmembrane helix</keyword>
<feature type="transmembrane region" description="Helical" evidence="7">
    <location>
        <begin position="521"/>
        <end position="541"/>
    </location>
</feature>
<keyword evidence="4 7" id="KW-0472">Membrane</keyword>
<dbReference type="GO" id="GO:0016020">
    <property type="term" value="C:membrane"/>
    <property type="evidence" value="ECO:0007669"/>
    <property type="project" value="UniProtKB-SubCell"/>
</dbReference>
<name>A0A0V0SI72_9BILA</name>
<comment type="subcellular location">
    <subcellularLocation>
        <location evidence="1">Membrane</location>
        <topology evidence="1">Multi-pass membrane protein</topology>
    </subcellularLocation>
</comment>
<feature type="transmembrane region" description="Helical" evidence="7">
    <location>
        <begin position="475"/>
        <end position="500"/>
    </location>
</feature>
<accession>A0A0V0SI72</accession>
<feature type="transmembrane region" description="Helical" evidence="7">
    <location>
        <begin position="447"/>
        <end position="469"/>
    </location>
</feature>
<dbReference type="InterPro" id="IPR018618">
    <property type="entry name" value="GID4/10-like"/>
</dbReference>
<gene>
    <name evidence="8" type="primary">Gid4</name>
    <name evidence="8" type="ORF">T07_8864</name>
</gene>
<dbReference type="GO" id="GO:0034657">
    <property type="term" value="C:GID complex"/>
    <property type="evidence" value="ECO:0007669"/>
    <property type="project" value="TreeGrafter"/>
</dbReference>
<dbReference type="PANTHER" id="PTHR14534:SF3">
    <property type="entry name" value="GID COMPLEX SUBUNIT 4 HOMOLOG"/>
    <property type="match status" value="1"/>
</dbReference>
<dbReference type="GO" id="GO:0005773">
    <property type="term" value="C:vacuole"/>
    <property type="evidence" value="ECO:0007669"/>
    <property type="project" value="GOC"/>
</dbReference>
<dbReference type="GO" id="GO:0043161">
    <property type="term" value="P:proteasome-mediated ubiquitin-dependent protein catabolic process"/>
    <property type="evidence" value="ECO:0007669"/>
    <property type="project" value="TreeGrafter"/>
</dbReference>
<feature type="transmembrane region" description="Helical" evidence="7">
    <location>
        <begin position="330"/>
        <end position="352"/>
    </location>
</feature>
<comment type="caution">
    <text evidence="8">The sequence shown here is derived from an EMBL/GenBank/DDBJ whole genome shotgun (WGS) entry which is preliminary data.</text>
</comment>
<dbReference type="EMBL" id="JYDL01000009">
    <property type="protein sequence ID" value="KRX26037.1"/>
    <property type="molecule type" value="Genomic_DNA"/>
</dbReference>
<dbReference type="STRING" id="6336.A0A0V0SI72"/>
<dbReference type="GO" id="GO:0006623">
    <property type="term" value="P:protein targeting to vacuole"/>
    <property type="evidence" value="ECO:0007669"/>
    <property type="project" value="TreeGrafter"/>
</dbReference>
<keyword evidence="9" id="KW-1185">Reference proteome</keyword>
<reference evidence="8 9" key="1">
    <citation type="submission" date="2015-01" db="EMBL/GenBank/DDBJ databases">
        <title>Evolution of Trichinella species and genotypes.</title>
        <authorList>
            <person name="Korhonen P.K."/>
            <person name="Edoardo P."/>
            <person name="Giuseppe L.R."/>
            <person name="Gasser R.B."/>
        </authorList>
    </citation>
    <scope>NUCLEOTIDE SEQUENCE [LARGE SCALE GENOMIC DNA]</scope>
    <source>
        <strain evidence="8">ISS37</strain>
    </source>
</reference>
<dbReference type="Pfam" id="PF13903">
    <property type="entry name" value="Claudin_2"/>
    <property type="match status" value="1"/>
</dbReference>
<dbReference type="Proteomes" id="UP000054630">
    <property type="component" value="Unassembled WGS sequence"/>
</dbReference>
<dbReference type="OrthoDB" id="5917530at2759"/>
<evidence type="ECO:0000256" key="7">
    <source>
        <dbReference type="SAM" id="Phobius"/>
    </source>
</evidence>